<organism evidence="1">
    <name type="scientific">Anguilla anguilla</name>
    <name type="common">European freshwater eel</name>
    <name type="synonym">Muraena anguilla</name>
    <dbReference type="NCBI Taxonomy" id="7936"/>
    <lineage>
        <taxon>Eukaryota</taxon>
        <taxon>Metazoa</taxon>
        <taxon>Chordata</taxon>
        <taxon>Craniata</taxon>
        <taxon>Vertebrata</taxon>
        <taxon>Euteleostomi</taxon>
        <taxon>Actinopterygii</taxon>
        <taxon>Neopterygii</taxon>
        <taxon>Teleostei</taxon>
        <taxon>Anguilliformes</taxon>
        <taxon>Anguillidae</taxon>
        <taxon>Anguilla</taxon>
    </lineage>
</organism>
<dbReference type="EMBL" id="GBXM01022691">
    <property type="protein sequence ID" value="JAH85886.1"/>
    <property type="molecule type" value="Transcribed_RNA"/>
</dbReference>
<proteinExistence type="predicted"/>
<evidence type="ECO:0000313" key="1">
    <source>
        <dbReference type="EMBL" id="JAH85886.1"/>
    </source>
</evidence>
<name>A0A0E9W6G2_ANGAN</name>
<reference evidence="1" key="1">
    <citation type="submission" date="2014-11" db="EMBL/GenBank/DDBJ databases">
        <authorList>
            <person name="Amaro Gonzalez C."/>
        </authorList>
    </citation>
    <scope>NUCLEOTIDE SEQUENCE</scope>
</reference>
<reference evidence="1" key="2">
    <citation type="journal article" date="2015" name="Fish Shellfish Immunol.">
        <title>Early steps in the European eel (Anguilla anguilla)-Vibrio vulnificus interaction in the gills: Role of the RtxA13 toxin.</title>
        <authorList>
            <person name="Callol A."/>
            <person name="Pajuelo D."/>
            <person name="Ebbesson L."/>
            <person name="Teles M."/>
            <person name="MacKenzie S."/>
            <person name="Amaro C."/>
        </authorList>
    </citation>
    <scope>NUCLEOTIDE SEQUENCE</scope>
</reference>
<protein>
    <submittedName>
        <fullName evidence="1">Uncharacterized protein</fullName>
    </submittedName>
</protein>
<sequence>MLSFSPLHKMAWFPCLVAGLVVGQQVTF</sequence>
<dbReference type="AlphaFoldDB" id="A0A0E9W6G2"/>
<accession>A0A0E9W6G2</accession>